<comment type="caution">
    <text evidence="2">The sequence shown here is derived from an EMBL/GenBank/DDBJ whole genome shotgun (WGS) entry which is preliminary data.</text>
</comment>
<feature type="domain" description="Carrier" evidence="1">
    <location>
        <begin position="3"/>
        <end position="81"/>
    </location>
</feature>
<evidence type="ECO:0000259" key="1">
    <source>
        <dbReference type="PROSITE" id="PS50075"/>
    </source>
</evidence>
<evidence type="ECO:0000313" key="3">
    <source>
        <dbReference type="Proteomes" id="UP000003860"/>
    </source>
</evidence>
<accession>F1TBP0</accession>
<keyword evidence="3" id="KW-1185">Reference proteome</keyword>
<gene>
    <name evidence="2" type="ORF">Cpap_2597</name>
</gene>
<organism evidence="2 3">
    <name type="scientific">Ruminiclostridium papyrosolvens DSM 2782</name>
    <dbReference type="NCBI Taxonomy" id="588581"/>
    <lineage>
        <taxon>Bacteria</taxon>
        <taxon>Bacillati</taxon>
        <taxon>Bacillota</taxon>
        <taxon>Clostridia</taxon>
        <taxon>Eubacteriales</taxon>
        <taxon>Oscillospiraceae</taxon>
        <taxon>Ruminiclostridium</taxon>
    </lineage>
</organism>
<reference evidence="2" key="2">
    <citation type="submission" date="2011-01" db="EMBL/GenBank/DDBJ databases">
        <title>The Non-contiguous Finished genome of Clostridium papyrosolvens.</title>
        <authorList>
            <person name="Lucas S."/>
            <person name="Copeland A."/>
            <person name="Lapidus A."/>
            <person name="Cheng J.-F."/>
            <person name="Goodwin L."/>
            <person name="Pitluck S."/>
            <person name="Misra M."/>
            <person name="Chertkov O."/>
            <person name="Detter J.C."/>
            <person name="Han C."/>
            <person name="Tapia R."/>
            <person name="Land M."/>
            <person name="Hauser L."/>
            <person name="Kyrpides N."/>
            <person name="Ivanova N."/>
            <person name="Pagani I."/>
            <person name="Mouttaki H."/>
            <person name="He Z."/>
            <person name="Zhou J."/>
            <person name="Hemme C.L."/>
            <person name="Woyke T."/>
        </authorList>
    </citation>
    <scope>NUCLEOTIDE SEQUENCE [LARGE SCALE GENOMIC DNA]</scope>
    <source>
        <strain evidence="2">DSM 2782</strain>
    </source>
</reference>
<evidence type="ECO:0000313" key="2">
    <source>
        <dbReference type="EMBL" id="EGD48444.1"/>
    </source>
</evidence>
<dbReference type="AlphaFoldDB" id="F1TBP0"/>
<dbReference type="STRING" id="588581.Cpap_2597"/>
<dbReference type="PROSITE" id="PS50075">
    <property type="entry name" value="CARRIER"/>
    <property type="match status" value="1"/>
</dbReference>
<dbReference type="SUPFAM" id="SSF47336">
    <property type="entry name" value="ACP-like"/>
    <property type="match status" value="1"/>
</dbReference>
<reference evidence="2" key="1">
    <citation type="submission" date="2009-07" db="EMBL/GenBank/DDBJ databases">
        <authorList>
            <consortium name="US DOE Joint Genome Institute (JGI-PGF)"/>
            <person name="Lucas S."/>
            <person name="Copeland A."/>
            <person name="Lapidus A."/>
            <person name="Glavina del Rio T."/>
            <person name="Tice H."/>
            <person name="Bruce D."/>
            <person name="Goodwin L."/>
            <person name="Pitluck S."/>
            <person name="Larimer F."/>
            <person name="Land M.L."/>
            <person name="Mouttaki H."/>
            <person name="He Z."/>
            <person name="Zhou J."/>
            <person name="Hemme C.L."/>
        </authorList>
    </citation>
    <scope>NUCLEOTIDE SEQUENCE</scope>
    <source>
        <strain evidence="2">DSM 2782</strain>
    </source>
</reference>
<dbReference type="InterPro" id="IPR009081">
    <property type="entry name" value="PP-bd_ACP"/>
</dbReference>
<sequence>MGMDRDVINSKLKKLLTDLLGIDETTPDEEINQDSIGEWDSSMHLTIIMEVEAQFKISFNIEQVTAIRSLEDILYYLEQKLMKN</sequence>
<dbReference type="EMBL" id="ACXX02000004">
    <property type="protein sequence ID" value="EGD48444.1"/>
    <property type="molecule type" value="Genomic_DNA"/>
</dbReference>
<dbReference type="Pfam" id="PF00550">
    <property type="entry name" value="PP-binding"/>
    <property type="match status" value="1"/>
</dbReference>
<dbReference type="Gene3D" id="1.10.1200.10">
    <property type="entry name" value="ACP-like"/>
    <property type="match status" value="1"/>
</dbReference>
<name>F1TBP0_9FIRM</name>
<protein>
    <submittedName>
        <fullName evidence="2">Phosphopantetheine-binding protein</fullName>
    </submittedName>
</protein>
<proteinExistence type="predicted"/>
<dbReference type="Proteomes" id="UP000003860">
    <property type="component" value="Unassembled WGS sequence"/>
</dbReference>
<dbReference type="InterPro" id="IPR036736">
    <property type="entry name" value="ACP-like_sf"/>
</dbReference>